<sequence>MPESVAMITATSLIDTLALTDYVPRWGGSRSLFSKALGMAIKAYDKPLTYLEVVKAVNFYLGCYWSQTTCDNLKNGGTNQLSLFCAEEMCNELFLVEAPFASRGGRGRRKALKDQVRKAQKRENKRKAVAITAENADLAI</sequence>
<reference evidence="1 2" key="1">
    <citation type="journal article" date="2014" name="Am. J. Bot.">
        <title>Genome assembly and annotation for red clover (Trifolium pratense; Fabaceae).</title>
        <authorList>
            <person name="Istvanek J."/>
            <person name="Jaros M."/>
            <person name="Krenek A."/>
            <person name="Repkova J."/>
        </authorList>
    </citation>
    <scope>NUCLEOTIDE SEQUENCE [LARGE SCALE GENOMIC DNA]</scope>
    <source>
        <strain evidence="2">cv. Tatra</strain>
        <tissue evidence="1">Young leaves</tissue>
    </source>
</reference>
<dbReference type="EMBL" id="ASHM01057436">
    <property type="protein sequence ID" value="PNX88695.1"/>
    <property type="molecule type" value="Genomic_DNA"/>
</dbReference>
<organism evidence="1 2">
    <name type="scientific">Trifolium pratense</name>
    <name type="common">Red clover</name>
    <dbReference type="NCBI Taxonomy" id="57577"/>
    <lineage>
        <taxon>Eukaryota</taxon>
        <taxon>Viridiplantae</taxon>
        <taxon>Streptophyta</taxon>
        <taxon>Embryophyta</taxon>
        <taxon>Tracheophyta</taxon>
        <taxon>Spermatophyta</taxon>
        <taxon>Magnoliopsida</taxon>
        <taxon>eudicotyledons</taxon>
        <taxon>Gunneridae</taxon>
        <taxon>Pentapetalae</taxon>
        <taxon>rosids</taxon>
        <taxon>fabids</taxon>
        <taxon>Fabales</taxon>
        <taxon>Fabaceae</taxon>
        <taxon>Papilionoideae</taxon>
        <taxon>50 kb inversion clade</taxon>
        <taxon>NPAAA clade</taxon>
        <taxon>Hologalegina</taxon>
        <taxon>IRL clade</taxon>
        <taxon>Trifolieae</taxon>
        <taxon>Trifolium</taxon>
    </lineage>
</organism>
<protein>
    <submittedName>
        <fullName evidence="1">Uncharacterized protein</fullName>
    </submittedName>
</protein>
<comment type="caution">
    <text evidence="1">The sequence shown here is derived from an EMBL/GenBank/DDBJ whole genome shotgun (WGS) entry which is preliminary data.</text>
</comment>
<evidence type="ECO:0000313" key="1">
    <source>
        <dbReference type="EMBL" id="PNX88695.1"/>
    </source>
</evidence>
<dbReference type="Proteomes" id="UP000236291">
    <property type="component" value="Unassembled WGS sequence"/>
</dbReference>
<gene>
    <name evidence="1" type="ORF">L195_g044807</name>
</gene>
<dbReference type="AlphaFoldDB" id="A0A2K3MD33"/>
<reference evidence="1 2" key="2">
    <citation type="journal article" date="2017" name="Front. Plant Sci.">
        <title>Gene Classification and Mining of Molecular Markers Useful in Red Clover (Trifolium pratense) Breeding.</title>
        <authorList>
            <person name="Istvanek J."/>
            <person name="Dluhosova J."/>
            <person name="Dluhos P."/>
            <person name="Patkova L."/>
            <person name="Nedelnik J."/>
            <person name="Repkova J."/>
        </authorList>
    </citation>
    <scope>NUCLEOTIDE SEQUENCE [LARGE SCALE GENOMIC DNA]</scope>
    <source>
        <strain evidence="2">cv. Tatra</strain>
        <tissue evidence="1">Young leaves</tissue>
    </source>
</reference>
<name>A0A2K3MD33_TRIPR</name>
<proteinExistence type="predicted"/>
<evidence type="ECO:0000313" key="2">
    <source>
        <dbReference type="Proteomes" id="UP000236291"/>
    </source>
</evidence>
<accession>A0A2K3MD33</accession>